<sequence length="394" mass="41799">MALYKVICVATLLTLLTKGKDLNHLCGQAGLNTRIVGGQNAPPGNWPWQASVHRFGRHICGGTLINNEWVMTATSCLITGTNNLLVYLGRERQEGPNPNEVSRTIIHVINHPNYNPTTADNDISLLRLSSPVNFTSYILPVCLAASGSTFHNGTDAWVTGWGDTALGVPLPSPQNLTEVEVPIVGNRECSCSYGLFAITGNMMCAGLQAGGKGACHGDEGGPLVIKQNGSWIQAGIVSFGLGCAQANFPAVFTRVSQYQSWINSHITTNQPGFITFTSPGIDSDVSFTCPIQVPPPTLAPTPAADGERPPCPDSQTISLRSLHTGLTAVYNPSLVCLSLVCGRAVLNSRIVGGEEAPVGSWPWQAGLYRFGSFLCGGSLINSEWVLTAAHCVRG</sequence>
<dbReference type="SMART" id="SM00020">
    <property type="entry name" value="Tryp_SPc"/>
    <property type="match status" value="1"/>
</dbReference>
<dbReference type="AlphaFoldDB" id="A0A4W6DF52"/>
<evidence type="ECO:0000256" key="3">
    <source>
        <dbReference type="ARBA" id="ARBA00022801"/>
    </source>
</evidence>
<dbReference type="FunCoup" id="A0A4W6DF52">
    <property type="interactions" value="104"/>
</dbReference>
<accession>A0A4W6DF52</accession>
<reference evidence="8" key="1">
    <citation type="submission" date="2015-09" db="EMBL/GenBank/DDBJ databases">
        <authorList>
            <person name="Sai Rama Sridatta P."/>
        </authorList>
    </citation>
    <scope>NUCLEOTIDE SEQUENCE [LARGE SCALE GENOMIC DNA]</scope>
</reference>
<evidence type="ECO:0000256" key="1">
    <source>
        <dbReference type="ARBA" id="ARBA00022670"/>
    </source>
</evidence>
<dbReference type="InterPro" id="IPR043504">
    <property type="entry name" value="Peptidase_S1_PA_chymotrypsin"/>
</dbReference>
<reference evidence="7" key="3">
    <citation type="submission" date="2025-09" db="UniProtKB">
        <authorList>
            <consortium name="Ensembl"/>
        </authorList>
    </citation>
    <scope>IDENTIFICATION</scope>
</reference>
<evidence type="ECO:0000256" key="5">
    <source>
        <dbReference type="SAM" id="SignalP"/>
    </source>
</evidence>
<evidence type="ECO:0000259" key="6">
    <source>
        <dbReference type="PROSITE" id="PS50240"/>
    </source>
</evidence>
<keyword evidence="4" id="KW-1015">Disulfide bond</keyword>
<dbReference type="Proteomes" id="UP000314980">
    <property type="component" value="Unassembled WGS sequence"/>
</dbReference>
<evidence type="ECO:0000256" key="2">
    <source>
        <dbReference type="ARBA" id="ARBA00022729"/>
    </source>
</evidence>
<dbReference type="GeneTree" id="ENSGT00940000163009"/>
<dbReference type="InParanoid" id="A0A4W6DF52"/>
<evidence type="ECO:0000313" key="7">
    <source>
        <dbReference type="Ensembl" id="ENSLCAP00010023507.1"/>
    </source>
</evidence>
<protein>
    <recommendedName>
        <fullName evidence="6">Peptidase S1 domain-containing protein</fullName>
    </recommendedName>
</protein>
<dbReference type="CDD" id="cd00190">
    <property type="entry name" value="Tryp_SPc"/>
    <property type="match status" value="1"/>
</dbReference>
<dbReference type="PROSITE" id="PS00134">
    <property type="entry name" value="TRYPSIN_HIS"/>
    <property type="match status" value="1"/>
</dbReference>
<feature type="domain" description="Peptidase S1" evidence="6">
    <location>
        <begin position="35"/>
        <end position="267"/>
    </location>
</feature>
<feature type="chain" id="PRO_5021296365" description="Peptidase S1 domain-containing protein" evidence="5">
    <location>
        <begin position="20"/>
        <end position="394"/>
    </location>
</feature>
<name>A0A4W6DF52_LATCA</name>
<keyword evidence="2 5" id="KW-0732">Signal</keyword>
<dbReference type="Gene3D" id="2.40.10.10">
    <property type="entry name" value="Trypsin-like serine proteases"/>
    <property type="match status" value="3"/>
</dbReference>
<dbReference type="InterPro" id="IPR001314">
    <property type="entry name" value="Peptidase_S1A"/>
</dbReference>
<dbReference type="PRINTS" id="PR00722">
    <property type="entry name" value="CHYMOTRYPSIN"/>
</dbReference>
<dbReference type="PANTHER" id="PTHR24253">
    <property type="entry name" value="TRANSMEMBRANE PROTEASE SERINE"/>
    <property type="match status" value="1"/>
</dbReference>
<dbReference type="InterPro" id="IPR009003">
    <property type="entry name" value="Peptidase_S1_PA"/>
</dbReference>
<keyword evidence="3" id="KW-0378">Hydrolase</keyword>
<feature type="domain" description="Peptidase S1" evidence="6">
    <location>
        <begin position="350"/>
        <end position="394"/>
    </location>
</feature>
<keyword evidence="8" id="KW-1185">Reference proteome</keyword>
<organism evidence="7 8">
    <name type="scientific">Lates calcarifer</name>
    <name type="common">Barramundi</name>
    <name type="synonym">Holocentrus calcarifer</name>
    <dbReference type="NCBI Taxonomy" id="8187"/>
    <lineage>
        <taxon>Eukaryota</taxon>
        <taxon>Metazoa</taxon>
        <taxon>Chordata</taxon>
        <taxon>Craniata</taxon>
        <taxon>Vertebrata</taxon>
        <taxon>Euteleostomi</taxon>
        <taxon>Actinopterygii</taxon>
        <taxon>Neopterygii</taxon>
        <taxon>Teleostei</taxon>
        <taxon>Neoteleostei</taxon>
        <taxon>Acanthomorphata</taxon>
        <taxon>Carangaria</taxon>
        <taxon>Carangaria incertae sedis</taxon>
        <taxon>Centropomidae</taxon>
        <taxon>Lates</taxon>
    </lineage>
</organism>
<dbReference type="PANTHER" id="PTHR24253:SF171">
    <property type="entry name" value="SERINE PROTEASE 56-LIKE"/>
    <property type="match status" value="1"/>
</dbReference>
<dbReference type="PROSITE" id="PS50240">
    <property type="entry name" value="TRYPSIN_DOM"/>
    <property type="match status" value="2"/>
</dbReference>
<proteinExistence type="predicted"/>
<dbReference type="Ensembl" id="ENSLCAT00010024026.1">
    <property type="protein sequence ID" value="ENSLCAP00010023507.1"/>
    <property type="gene ID" value="ENSLCAG00010011026.1"/>
</dbReference>
<dbReference type="InterPro" id="IPR018114">
    <property type="entry name" value="TRYPSIN_HIS"/>
</dbReference>
<evidence type="ECO:0000313" key="8">
    <source>
        <dbReference type="Proteomes" id="UP000314980"/>
    </source>
</evidence>
<evidence type="ECO:0000256" key="4">
    <source>
        <dbReference type="ARBA" id="ARBA00023157"/>
    </source>
</evidence>
<dbReference type="Pfam" id="PF00089">
    <property type="entry name" value="Trypsin"/>
    <property type="match status" value="2"/>
</dbReference>
<dbReference type="GO" id="GO:0004252">
    <property type="term" value="F:serine-type endopeptidase activity"/>
    <property type="evidence" value="ECO:0007669"/>
    <property type="project" value="InterPro"/>
</dbReference>
<feature type="signal peptide" evidence="5">
    <location>
        <begin position="1"/>
        <end position="19"/>
    </location>
</feature>
<keyword evidence="1" id="KW-0645">Protease</keyword>
<dbReference type="SUPFAM" id="SSF50494">
    <property type="entry name" value="Trypsin-like serine proteases"/>
    <property type="match status" value="2"/>
</dbReference>
<dbReference type="FunFam" id="2.40.10.10:FF:000024">
    <property type="entry name" value="Serine protease 53"/>
    <property type="match status" value="1"/>
</dbReference>
<dbReference type="STRING" id="8187.ENSLCAP00010023507"/>
<dbReference type="GO" id="GO:0006508">
    <property type="term" value="P:proteolysis"/>
    <property type="evidence" value="ECO:0007669"/>
    <property type="project" value="UniProtKB-KW"/>
</dbReference>
<reference evidence="7" key="2">
    <citation type="submission" date="2025-08" db="UniProtKB">
        <authorList>
            <consortium name="Ensembl"/>
        </authorList>
    </citation>
    <scope>IDENTIFICATION</scope>
</reference>
<dbReference type="InterPro" id="IPR001254">
    <property type="entry name" value="Trypsin_dom"/>
</dbReference>